<keyword evidence="1" id="KW-1133">Transmembrane helix</keyword>
<feature type="transmembrane region" description="Helical" evidence="1">
    <location>
        <begin position="12"/>
        <end position="33"/>
    </location>
</feature>
<sequence length="42" mass="5072">MLPFGRPMGAPPFILNCFVIKKSFVYFYIYLTIDMYCDMMYM</sequence>
<reference evidence="2" key="1">
    <citation type="journal article" date="2021" name="Proc. Natl. Acad. Sci. U.S.A.">
        <title>A Catalog of Tens of Thousands of Viruses from Human Metagenomes Reveals Hidden Associations with Chronic Diseases.</title>
        <authorList>
            <person name="Tisza M.J."/>
            <person name="Buck C.B."/>
        </authorList>
    </citation>
    <scope>NUCLEOTIDE SEQUENCE</scope>
    <source>
        <strain evidence="2">CtmTa7</strain>
    </source>
</reference>
<keyword evidence="1" id="KW-0812">Transmembrane</keyword>
<name>A0A8S5RCS7_9VIRU</name>
<dbReference type="EMBL" id="BK059091">
    <property type="protein sequence ID" value="DAE28869.1"/>
    <property type="molecule type" value="Genomic_DNA"/>
</dbReference>
<organism evidence="2">
    <name type="scientific">virus sp. ctmTa7</name>
    <dbReference type="NCBI Taxonomy" id="2828255"/>
    <lineage>
        <taxon>Viruses</taxon>
    </lineage>
</organism>
<accession>A0A8S5RCS7</accession>
<evidence type="ECO:0000256" key="1">
    <source>
        <dbReference type="SAM" id="Phobius"/>
    </source>
</evidence>
<proteinExistence type="predicted"/>
<keyword evidence="1" id="KW-0472">Membrane</keyword>
<protein>
    <submittedName>
        <fullName evidence="2">Uncharacterized protein</fullName>
    </submittedName>
</protein>
<evidence type="ECO:0000313" key="2">
    <source>
        <dbReference type="EMBL" id="DAE28869.1"/>
    </source>
</evidence>